<dbReference type="GeneID" id="58049920"/>
<organism evidence="2 3">
    <name type="scientific">Staphylococcus caprae</name>
    <dbReference type="NCBI Taxonomy" id="29380"/>
    <lineage>
        <taxon>Bacteria</taxon>
        <taxon>Bacillati</taxon>
        <taxon>Bacillota</taxon>
        <taxon>Bacilli</taxon>
        <taxon>Bacillales</taxon>
        <taxon>Staphylococcaceae</taxon>
        <taxon>Staphylococcus</taxon>
    </lineage>
</organism>
<protein>
    <recommendedName>
        <fullName evidence="1">LysR substrate-binding domain-containing protein</fullName>
    </recommendedName>
</protein>
<dbReference type="Pfam" id="PF03466">
    <property type="entry name" value="LysR_substrate"/>
    <property type="match status" value="1"/>
</dbReference>
<evidence type="ECO:0000313" key="3">
    <source>
        <dbReference type="Proteomes" id="UP000274772"/>
    </source>
</evidence>
<dbReference type="InterPro" id="IPR005119">
    <property type="entry name" value="LysR_subst-bd"/>
</dbReference>
<dbReference type="PANTHER" id="PTHR30419:SF28">
    <property type="entry name" value="HTH-TYPE TRANSCRIPTIONAL REGULATOR BSDA"/>
    <property type="match status" value="1"/>
</dbReference>
<evidence type="ECO:0000259" key="1">
    <source>
        <dbReference type="Pfam" id="PF03466"/>
    </source>
</evidence>
<gene>
    <name evidence="2" type="ORF">JMUB590_0135</name>
</gene>
<evidence type="ECO:0000313" key="2">
    <source>
        <dbReference type="EMBL" id="BBD91245.1"/>
    </source>
</evidence>
<sequence>MILKKRQLNNENFILLKGNMTLRTITDKFFNDFNIVPKPVMETINIDNALYLTNAGIGLTIVPESVKNKAAHKNIQYFKLDETQYKNNVVIAYNKNRDISKAASVFLNLAKMRFKEHI</sequence>
<dbReference type="PANTHER" id="PTHR30419">
    <property type="entry name" value="HTH-TYPE TRANSCRIPTIONAL REGULATOR YBHD"/>
    <property type="match status" value="1"/>
</dbReference>
<dbReference type="CDD" id="cd05466">
    <property type="entry name" value="PBP2_LTTR_substrate"/>
    <property type="match status" value="1"/>
</dbReference>
<accession>A0ABN5W0W4</accession>
<dbReference type="RefSeq" id="WP_002444849.1">
    <property type="nucleotide sequence ID" value="NZ_AP018585.1"/>
</dbReference>
<feature type="domain" description="LysR substrate-binding" evidence="1">
    <location>
        <begin position="6"/>
        <end position="113"/>
    </location>
</feature>
<keyword evidence="3" id="KW-1185">Reference proteome</keyword>
<dbReference type="EMBL" id="AP018586">
    <property type="protein sequence ID" value="BBD91245.1"/>
    <property type="molecule type" value="Genomic_DNA"/>
</dbReference>
<reference evidence="2 3" key="1">
    <citation type="submission" date="2018-05" db="EMBL/GenBank/DDBJ databases">
        <title>Complete genome sequencing of three human clinical isolates of Staphylococcus caprae reveals virulence factors similar to those of S. epidermidis and S. capitis.</title>
        <authorList>
            <person name="Watanabe S."/>
            <person name="Cui L."/>
        </authorList>
    </citation>
    <scope>NUCLEOTIDE SEQUENCE [LARGE SCALE GENOMIC DNA]</scope>
    <source>
        <strain evidence="2 3">JMUB590</strain>
    </source>
</reference>
<dbReference type="Proteomes" id="UP000274772">
    <property type="component" value="Chromosome"/>
</dbReference>
<dbReference type="InterPro" id="IPR050950">
    <property type="entry name" value="HTH-type_LysR_regulators"/>
</dbReference>
<name>A0ABN5W0W4_9STAP</name>
<dbReference type="Gene3D" id="3.40.190.290">
    <property type="match status" value="1"/>
</dbReference>
<dbReference type="SUPFAM" id="SSF53850">
    <property type="entry name" value="Periplasmic binding protein-like II"/>
    <property type="match status" value="1"/>
</dbReference>
<proteinExistence type="predicted"/>